<dbReference type="EMBL" id="LNQE01001861">
    <property type="protein sequence ID" value="KUG04056.1"/>
    <property type="molecule type" value="Genomic_DNA"/>
</dbReference>
<reference evidence="2" key="1">
    <citation type="journal article" date="2015" name="Proc. Natl. Acad. Sci. U.S.A.">
        <title>Networks of energetic and metabolic interactions define dynamics in microbial communities.</title>
        <authorList>
            <person name="Embree M."/>
            <person name="Liu J.K."/>
            <person name="Al-Bassam M.M."/>
            <person name="Zengler K."/>
        </authorList>
    </citation>
    <scope>NUCLEOTIDE SEQUENCE</scope>
</reference>
<dbReference type="AlphaFoldDB" id="A0A0W8E5Y3"/>
<feature type="transmembrane region" description="Helical" evidence="1">
    <location>
        <begin position="23"/>
        <end position="44"/>
    </location>
</feature>
<evidence type="ECO:0000313" key="2">
    <source>
        <dbReference type="EMBL" id="KUG04056.1"/>
    </source>
</evidence>
<gene>
    <name evidence="2" type="ORF">ASZ90_018582</name>
</gene>
<protein>
    <submittedName>
        <fullName evidence="2">Uncharacterized protein</fullName>
    </submittedName>
</protein>
<comment type="caution">
    <text evidence="2">The sequence shown here is derived from an EMBL/GenBank/DDBJ whole genome shotgun (WGS) entry which is preliminary data.</text>
</comment>
<proteinExistence type="predicted"/>
<keyword evidence="1" id="KW-0472">Membrane</keyword>
<keyword evidence="1" id="KW-1133">Transmembrane helix</keyword>
<accession>A0A0W8E5Y3</accession>
<sequence>MPAASRYWTATVLLPSPASRSQGILVLKFCVLVTVVVVAPEAFVPFATRYPVTPTLSVADRFSVTLVELDKAAPLLMLIEPVGAVGSVYDGFI</sequence>
<organism evidence="2">
    <name type="scientific">hydrocarbon metagenome</name>
    <dbReference type="NCBI Taxonomy" id="938273"/>
    <lineage>
        <taxon>unclassified sequences</taxon>
        <taxon>metagenomes</taxon>
        <taxon>ecological metagenomes</taxon>
    </lineage>
</organism>
<evidence type="ECO:0000256" key="1">
    <source>
        <dbReference type="SAM" id="Phobius"/>
    </source>
</evidence>
<keyword evidence="1" id="KW-0812">Transmembrane</keyword>
<name>A0A0W8E5Y3_9ZZZZ</name>